<gene>
    <name evidence="2" type="ORF">GM51_20955</name>
</gene>
<organism evidence="2">
    <name type="scientific">freshwater metagenome</name>
    <dbReference type="NCBI Taxonomy" id="449393"/>
    <lineage>
        <taxon>unclassified sequences</taxon>
        <taxon>metagenomes</taxon>
        <taxon>ecological metagenomes</taxon>
    </lineage>
</organism>
<dbReference type="SMART" id="SM00852">
    <property type="entry name" value="MoCF_biosynth"/>
    <property type="match status" value="1"/>
</dbReference>
<dbReference type="PIRSF" id="PIRSF006728">
    <property type="entry name" value="CinA"/>
    <property type="match status" value="1"/>
</dbReference>
<dbReference type="SUPFAM" id="SSF53218">
    <property type="entry name" value="Molybdenum cofactor biosynthesis proteins"/>
    <property type="match status" value="1"/>
</dbReference>
<dbReference type="InterPro" id="IPR001453">
    <property type="entry name" value="MoaB/Mog_dom"/>
</dbReference>
<dbReference type="CDD" id="cd00885">
    <property type="entry name" value="cinA"/>
    <property type="match status" value="1"/>
</dbReference>
<dbReference type="InterPro" id="IPR036653">
    <property type="entry name" value="CinA-like_C"/>
</dbReference>
<dbReference type="PANTHER" id="PTHR13939:SF0">
    <property type="entry name" value="NMN AMIDOHYDROLASE-LIKE PROTEIN YFAY"/>
    <property type="match status" value="1"/>
</dbReference>
<feature type="domain" description="MoaB/Mog" evidence="1">
    <location>
        <begin position="4"/>
        <end position="171"/>
    </location>
</feature>
<sequence length="414" mass="43978">MKCNVVAVGTELLLGQIVDTNSSYIGEQLAAVGIESHLQLKVGDNLARVVAAIRLALQDADAVIICGGLGPTHDDLTREALAEIMGVPLEHNEQIAALIADLFAKRNRYMAPNNLQQAQVPRGATIIEQTRGTAPGLMCPVGEKMMYAMPGVPHEMHDMLARAVLPDLLRRSGEASVIKSLVLRTWGESESALNERLDPIIHELESLGNPTLAFLASGWEGIKVRLTAKASSDTDADALLSIWEHKVRALTEDLVFGTNADTMESVVLNLLEERGWTLGLAESVTGGLVGGRITSIAGASRVFKGGVISYASDVKFDVLGVEAGPVVSERAAMQMASGAQRVLGASVGLALTGVAGPDEQDGEPVGTLCVGVSFPNGQTFSTRSQLPGQRDQMRQFSVITALAFLRKLLLSEPR</sequence>
<dbReference type="Pfam" id="PF00994">
    <property type="entry name" value="MoCF_biosynth"/>
    <property type="match status" value="1"/>
</dbReference>
<dbReference type="Gene3D" id="3.30.70.2860">
    <property type="match status" value="1"/>
</dbReference>
<evidence type="ECO:0000259" key="1">
    <source>
        <dbReference type="SMART" id="SM00852"/>
    </source>
</evidence>
<dbReference type="InterPro" id="IPR008135">
    <property type="entry name" value="Competence-induced_CinA"/>
</dbReference>
<dbReference type="Gene3D" id="3.40.980.10">
    <property type="entry name" value="MoaB/Mog-like domain"/>
    <property type="match status" value="1"/>
</dbReference>
<dbReference type="InterPro" id="IPR036425">
    <property type="entry name" value="MoaB/Mog-like_dom_sf"/>
</dbReference>
<reference evidence="2" key="1">
    <citation type="submission" date="2014-06" db="EMBL/GenBank/DDBJ databases">
        <title>Key roles for freshwater Actinobacteria revealed by deep metagenomic sequencing.</title>
        <authorList>
            <person name="Ghai R."/>
            <person name="Mizuno C.M."/>
            <person name="Picazo A."/>
            <person name="Camacho A."/>
            <person name="Rodriguez-Valera F."/>
        </authorList>
    </citation>
    <scope>NUCLEOTIDE SEQUENCE</scope>
</reference>
<dbReference type="InterPro" id="IPR008136">
    <property type="entry name" value="CinA_C"/>
</dbReference>
<dbReference type="InterPro" id="IPR041424">
    <property type="entry name" value="CinA_KH"/>
</dbReference>
<dbReference type="Pfam" id="PF18146">
    <property type="entry name" value="CinA_KH"/>
    <property type="match status" value="1"/>
</dbReference>
<accession>A0A094PPJ6</accession>
<proteinExistence type="inferred from homology"/>
<dbReference type="PANTHER" id="PTHR13939">
    <property type="entry name" value="NICOTINAMIDE-NUCLEOTIDE AMIDOHYDROLASE PNCC"/>
    <property type="match status" value="1"/>
</dbReference>
<comment type="caution">
    <text evidence="2">The sequence shown here is derived from an EMBL/GenBank/DDBJ whole genome shotgun (WGS) entry which is preliminary data.</text>
</comment>
<dbReference type="InterPro" id="IPR050101">
    <property type="entry name" value="CinA"/>
</dbReference>
<evidence type="ECO:0000313" key="2">
    <source>
        <dbReference type="EMBL" id="KGA12997.1"/>
    </source>
</evidence>
<dbReference type="SUPFAM" id="SSF142433">
    <property type="entry name" value="CinA-like"/>
    <property type="match status" value="1"/>
</dbReference>
<name>A0A094PPJ6_9ZZZZ</name>
<dbReference type="EMBL" id="JNSL01000205">
    <property type="protein sequence ID" value="KGA12997.1"/>
    <property type="molecule type" value="Genomic_DNA"/>
</dbReference>
<dbReference type="Gene3D" id="3.90.950.20">
    <property type="entry name" value="CinA-like"/>
    <property type="match status" value="1"/>
</dbReference>
<dbReference type="NCBIfam" id="NF001813">
    <property type="entry name" value="PRK00549.1"/>
    <property type="match status" value="1"/>
</dbReference>
<dbReference type="Pfam" id="PF02464">
    <property type="entry name" value="CinA"/>
    <property type="match status" value="1"/>
</dbReference>
<dbReference type="NCBIfam" id="TIGR00200">
    <property type="entry name" value="cinA_nterm"/>
    <property type="match status" value="1"/>
</dbReference>
<dbReference type="HAMAP" id="MF_00226_B">
    <property type="entry name" value="CinA_B"/>
    <property type="match status" value="1"/>
</dbReference>
<protein>
    <submittedName>
        <fullName evidence="2">CinA-like protein</fullName>
    </submittedName>
</protein>
<dbReference type="AlphaFoldDB" id="A0A094PPJ6"/>
<dbReference type="NCBIfam" id="TIGR00199">
    <property type="entry name" value="PncC_domain"/>
    <property type="match status" value="1"/>
</dbReference>
<dbReference type="NCBIfam" id="TIGR00177">
    <property type="entry name" value="molyb_syn"/>
    <property type="match status" value="1"/>
</dbReference>